<dbReference type="Proteomes" id="UP000216215">
    <property type="component" value="Unassembled WGS sequence"/>
</dbReference>
<name>A0AB36R4U3_9HYPH</name>
<protein>
    <submittedName>
        <fullName evidence="1">Uncharacterized protein</fullName>
    </submittedName>
</protein>
<gene>
    <name evidence="1" type="ORF">CIT25_24175</name>
</gene>
<evidence type="ECO:0000313" key="1">
    <source>
        <dbReference type="EMBL" id="PAP99498.1"/>
    </source>
</evidence>
<comment type="caution">
    <text evidence="1">The sequence shown here is derived from an EMBL/GenBank/DDBJ whole genome shotgun (WGS) entry which is preliminary data.</text>
</comment>
<evidence type="ECO:0000313" key="2">
    <source>
        <dbReference type="Proteomes" id="UP000216215"/>
    </source>
</evidence>
<keyword evidence="2" id="KW-1185">Reference proteome</keyword>
<dbReference type="EMBL" id="NPKI01000032">
    <property type="protein sequence ID" value="PAP99498.1"/>
    <property type="molecule type" value="Genomic_DNA"/>
</dbReference>
<accession>A0AB36R4U3</accession>
<dbReference type="AlphaFoldDB" id="A0AB36R4U3"/>
<proteinExistence type="predicted"/>
<organism evidence="1 2">
    <name type="scientific">Mesorhizobium mediterraneum</name>
    <dbReference type="NCBI Taxonomy" id="43617"/>
    <lineage>
        <taxon>Bacteria</taxon>
        <taxon>Pseudomonadati</taxon>
        <taxon>Pseudomonadota</taxon>
        <taxon>Alphaproteobacteria</taxon>
        <taxon>Hyphomicrobiales</taxon>
        <taxon>Phyllobacteriaceae</taxon>
        <taxon>Mesorhizobium</taxon>
    </lineage>
</organism>
<sequence length="80" mass="8517">MAATPASAGTVCKVLSGLLADTGCQAGDNVRMSLISERELPDAILDFCDMTSQVITLPDSAMPALGDERNYVVLCRFHQN</sequence>
<reference evidence="2" key="1">
    <citation type="submission" date="2017-08" db="EMBL/GenBank/DDBJ databases">
        <title>Mesorhizobium wenxinae sp. nov., a novel rhizobial species isolated from root nodules of chickpea (Cicer arietinum L.).</title>
        <authorList>
            <person name="Zhang J."/>
        </authorList>
    </citation>
    <scope>NUCLEOTIDE SEQUENCE [LARGE SCALE GENOMIC DNA]</scope>
    <source>
        <strain evidence="2">USDA 3392</strain>
    </source>
</reference>